<protein>
    <recommendedName>
        <fullName evidence="4">Small nuclear ribonucleoprotein Sm D3</fullName>
    </recommendedName>
    <alternativeName>
        <fullName evidence="11">snRNP core protein D3</fullName>
    </alternativeName>
</protein>
<evidence type="ECO:0000256" key="3">
    <source>
        <dbReference type="ARBA" id="ARBA00008146"/>
    </source>
</evidence>
<dbReference type="AlphaFoldDB" id="A0A368GI73"/>
<evidence type="ECO:0000313" key="15">
    <source>
        <dbReference type="Proteomes" id="UP000252519"/>
    </source>
</evidence>
<dbReference type="STRING" id="29170.A0A368GI73"/>
<evidence type="ECO:0000256" key="4">
    <source>
        <dbReference type="ARBA" id="ARBA00020160"/>
    </source>
</evidence>
<evidence type="ECO:0000256" key="6">
    <source>
        <dbReference type="ARBA" id="ARBA00022664"/>
    </source>
</evidence>
<evidence type="ECO:0000256" key="2">
    <source>
        <dbReference type="ARBA" id="ARBA00004514"/>
    </source>
</evidence>
<dbReference type="GO" id="GO:0003723">
    <property type="term" value="F:RNA binding"/>
    <property type="evidence" value="ECO:0007669"/>
    <property type="project" value="InterPro"/>
</dbReference>
<dbReference type="CDD" id="cd01721">
    <property type="entry name" value="Sm_D3"/>
    <property type="match status" value="1"/>
</dbReference>
<dbReference type="SUPFAM" id="SSF50182">
    <property type="entry name" value="Sm-like ribonucleoproteins"/>
    <property type="match status" value="1"/>
</dbReference>
<dbReference type="Proteomes" id="UP000252519">
    <property type="component" value="Unassembled WGS sequence"/>
</dbReference>
<dbReference type="InterPro" id="IPR027141">
    <property type="entry name" value="LSm4/Sm_D1/D3"/>
</dbReference>
<reference evidence="14 15" key="1">
    <citation type="submission" date="2014-10" db="EMBL/GenBank/DDBJ databases">
        <title>Draft genome of the hookworm Ancylostoma caninum.</title>
        <authorList>
            <person name="Mitreva M."/>
        </authorList>
    </citation>
    <scope>NUCLEOTIDE SEQUENCE [LARGE SCALE GENOMIC DNA]</scope>
    <source>
        <strain evidence="14 15">Baltimore</strain>
    </source>
</reference>
<keyword evidence="7" id="KW-0747">Spliceosome</keyword>
<dbReference type="PANTHER" id="PTHR23338">
    <property type="entry name" value="SMALL NUCLEAR RIBONUCLEOPROTEIN SM"/>
    <property type="match status" value="1"/>
</dbReference>
<dbReference type="EMBL" id="JOJR01000183">
    <property type="protein sequence ID" value="RCN42685.1"/>
    <property type="molecule type" value="Genomic_DNA"/>
</dbReference>
<keyword evidence="15" id="KW-1185">Reference proteome</keyword>
<name>A0A368GI73_ANCCA</name>
<dbReference type="InterPro" id="IPR047575">
    <property type="entry name" value="Sm"/>
</dbReference>
<evidence type="ECO:0000256" key="9">
    <source>
        <dbReference type="ARBA" id="ARBA00023242"/>
    </source>
</evidence>
<evidence type="ECO:0000256" key="7">
    <source>
        <dbReference type="ARBA" id="ARBA00022728"/>
    </source>
</evidence>
<dbReference type="InterPro" id="IPR010920">
    <property type="entry name" value="LSM_dom_sf"/>
</dbReference>
<evidence type="ECO:0000256" key="1">
    <source>
        <dbReference type="ARBA" id="ARBA00004123"/>
    </source>
</evidence>
<dbReference type="InterPro" id="IPR034099">
    <property type="entry name" value="SmD3"/>
</dbReference>
<dbReference type="InterPro" id="IPR001163">
    <property type="entry name" value="Sm_dom_euk/arc"/>
</dbReference>
<dbReference type="SMART" id="SM00651">
    <property type="entry name" value="Sm"/>
    <property type="match status" value="1"/>
</dbReference>
<evidence type="ECO:0000259" key="13">
    <source>
        <dbReference type="PROSITE" id="PS52002"/>
    </source>
</evidence>
<dbReference type="OrthoDB" id="5863389at2759"/>
<keyword evidence="5" id="KW-0963">Cytoplasm</keyword>
<evidence type="ECO:0000256" key="11">
    <source>
        <dbReference type="ARBA" id="ARBA00033126"/>
    </source>
</evidence>
<sequence>MHILLQDMTSVGVPIKILHEAEGHVVTLETVTGEVYRGKLLEAEDNMNCQMAEVCVTFRDGRTHQLDNVFVRGNKIRFMILPDMLKNAPMFKNIGRAQKVIPQLLLKFEHVGLEPLEWVWEEIKEVDEEAEELHSVQVVEFRNQRRILFTLGVLRWLAVEYVELPVEVREVSGARNLSLPLKLDLVMSTFQLKRHAVWKYQATVVYVIAAIVGFIRLGTISSDITESTVYDLTTHCYYKYWRLFSLENFVFLLPYIAERCAPSFSVMDVYRFGDQDDWRYSMIPKSTSDQKKCRGFVFVGLSHGLAVEFQIKRSLLFDCDMVAVHPAANDAAHDFALNIGEFEQARVQSWNGMNSRSLAAIVASNLEHARDHQHVVVEHVFVTEIDNIYNFLPRMLEEVGYSKYIVACQLTIDIPVPDARQLQSFIAFFQQLITEEHYTILSVIDTRYVMRVYMFNHHERKCSSRYGPSVDQ</sequence>
<dbReference type="GO" id="GO:0000387">
    <property type="term" value="P:spliceosomal snRNP assembly"/>
    <property type="evidence" value="ECO:0007669"/>
    <property type="project" value="InterPro"/>
</dbReference>
<feature type="domain" description="Sm" evidence="13">
    <location>
        <begin position="13"/>
        <end position="85"/>
    </location>
</feature>
<dbReference type="GO" id="GO:0005829">
    <property type="term" value="C:cytosol"/>
    <property type="evidence" value="ECO:0007669"/>
    <property type="project" value="UniProtKB-SubCell"/>
</dbReference>
<dbReference type="PROSITE" id="PS52002">
    <property type="entry name" value="SM"/>
    <property type="match status" value="1"/>
</dbReference>
<dbReference type="GO" id="GO:0005681">
    <property type="term" value="C:spliceosomal complex"/>
    <property type="evidence" value="ECO:0007669"/>
    <property type="project" value="UniProtKB-KW"/>
</dbReference>
<evidence type="ECO:0000256" key="12">
    <source>
        <dbReference type="ARBA" id="ARBA00058057"/>
    </source>
</evidence>
<evidence type="ECO:0000256" key="10">
    <source>
        <dbReference type="ARBA" id="ARBA00023274"/>
    </source>
</evidence>
<comment type="similarity">
    <text evidence="3">Belongs to the snRNP core protein family.</text>
</comment>
<accession>A0A368GI73</accession>
<keyword evidence="6" id="KW-0507">mRNA processing</keyword>
<comment type="caution">
    <text evidence="14">The sequence shown here is derived from an EMBL/GenBank/DDBJ whole genome shotgun (WGS) entry which is preliminary data.</text>
</comment>
<keyword evidence="9" id="KW-0539">Nucleus</keyword>
<comment type="function">
    <text evidence="12">Plays a role in pre-mRNA splicing as a core component of the spliceosomal U1, U2, U4 and U5 small nuclear ribonucleoproteins (snRNPs), the building blocks of the spliceosome.</text>
</comment>
<dbReference type="Pfam" id="PF01423">
    <property type="entry name" value="LSM"/>
    <property type="match status" value="1"/>
</dbReference>
<organism evidence="14 15">
    <name type="scientific">Ancylostoma caninum</name>
    <name type="common">Dog hookworm</name>
    <dbReference type="NCBI Taxonomy" id="29170"/>
    <lineage>
        <taxon>Eukaryota</taxon>
        <taxon>Metazoa</taxon>
        <taxon>Ecdysozoa</taxon>
        <taxon>Nematoda</taxon>
        <taxon>Chromadorea</taxon>
        <taxon>Rhabditida</taxon>
        <taxon>Rhabditina</taxon>
        <taxon>Rhabditomorpha</taxon>
        <taxon>Strongyloidea</taxon>
        <taxon>Ancylostomatidae</taxon>
        <taxon>Ancylostomatinae</taxon>
        <taxon>Ancylostoma</taxon>
    </lineage>
</organism>
<evidence type="ECO:0000256" key="8">
    <source>
        <dbReference type="ARBA" id="ARBA00023187"/>
    </source>
</evidence>
<evidence type="ECO:0000313" key="14">
    <source>
        <dbReference type="EMBL" id="RCN42685.1"/>
    </source>
</evidence>
<keyword evidence="8" id="KW-0508">mRNA splicing</keyword>
<gene>
    <name evidence="14" type="ORF">ANCCAN_11325</name>
</gene>
<comment type="subcellular location">
    <subcellularLocation>
        <location evidence="2">Cytoplasm</location>
        <location evidence="2">Cytosol</location>
    </subcellularLocation>
    <subcellularLocation>
        <location evidence="1">Nucleus</location>
    </subcellularLocation>
</comment>
<evidence type="ECO:0000256" key="5">
    <source>
        <dbReference type="ARBA" id="ARBA00022490"/>
    </source>
</evidence>
<keyword evidence="10" id="KW-0687">Ribonucleoprotein</keyword>
<dbReference type="Gene3D" id="2.30.30.100">
    <property type="match status" value="1"/>
</dbReference>
<dbReference type="FunFam" id="2.30.30.100:FF:000002">
    <property type="entry name" value="Small nuclear ribonucleoprotein Sm D3"/>
    <property type="match status" value="1"/>
</dbReference>
<proteinExistence type="inferred from homology"/>